<dbReference type="InterPro" id="IPR000160">
    <property type="entry name" value="GGDEF_dom"/>
</dbReference>
<comment type="cofactor">
    <cofactor evidence="2">
        <name>Mn(2+)</name>
        <dbReference type="ChEBI" id="CHEBI:29035"/>
    </cofactor>
    <text evidence="2">For phosphodiesterase activity, probably binds 2 Mn(2+) per subunit.</text>
</comment>
<proteinExistence type="inferred from homology"/>
<feature type="transmembrane region" description="Helical" evidence="3">
    <location>
        <begin position="5"/>
        <end position="21"/>
    </location>
</feature>
<dbReference type="Gene3D" id="3.90.1640.10">
    <property type="entry name" value="inorganic pyrophosphatase (n-terminal core)"/>
    <property type="match status" value="1"/>
</dbReference>
<dbReference type="RefSeq" id="WP_227100296.1">
    <property type="nucleotide sequence ID" value="NZ_JAJEQN010000002.1"/>
</dbReference>
<evidence type="ECO:0000259" key="4">
    <source>
        <dbReference type="PROSITE" id="PS50887"/>
    </source>
</evidence>
<keyword evidence="2" id="KW-0464">Manganese</keyword>
<sequence length="670" mass="74955">MNWPLLVCISLLILSIIITMIDWMAGVAASACSIVLIIGLMALSIYYHRRINSDMVGFGAGYAQIQKQLLQEMEFPYGVADEIGRLIWMNQSFQRIVQLNNNAHKNLGTLFPGIDRQFPKNQRTSQVHSEYLGRKYQITIKAVSIRDIVETVVDEEDQGKKAPMMYAVYLSDETQMLEWKQKVEDEKLVAALIYLDNYDEVLDSIEETRRPLLIALIDRQITKYISAYHGVIKKLENDKYFAIVSNEHLKEMQANDFSLLEDVKTISIGNTINVTISIGLGINGGTYSKNYDYARMAIDMALGRGGDQVVLKNQDEITYYGGRTQSQGKNTRVKARVKAQALKELIEASSDVLIMGHSISDADCIGASVGIYRAARTSGKDVHIVLNTIANSIKPLLNRLAEDEEYGKKLFIDNETAIQRITEGTLLIVVDNNRPSRTECPQLLQLAQHVVVLDHHRQSRDCIEGAVLSYVEPYASSASEMVAEILQYYSDSIKIRPTDADAMYSGIVVDTNNFMNNTGVRTFEAAAFLRRNGADITKVRKLFRDDMEDYKAKAEAVREVEMFHERYAISVCPSDMTGNPTVIAAQAANELLGIRGIRASFVMTEYENQIYISARSIDEVNVQTIMEKLGGGGHMNVAGAQLRNVTLGEARSMLKDVLMAQEEKGDEVKG</sequence>
<feature type="domain" description="GGDEF" evidence="4">
    <location>
        <begin position="186"/>
        <end position="314"/>
    </location>
</feature>
<reference evidence="5 6" key="1">
    <citation type="submission" date="2021-10" db="EMBL/GenBank/DDBJ databases">
        <title>Anaerobic single-cell dispensing facilitates the cultivation of human gut bacteria.</title>
        <authorList>
            <person name="Afrizal A."/>
        </authorList>
    </citation>
    <scope>NUCLEOTIDE SEQUENCE [LARGE SCALE GENOMIC DNA]</scope>
    <source>
        <strain evidence="5 6">CLA-AA-H224</strain>
    </source>
</reference>
<dbReference type="GO" id="GO:0005886">
    <property type="term" value="C:plasma membrane"/>
    <property type="evidence" value="ECO:0007669"/>
    <property type="project" value="UniProtKB-SubCell"/>
</dbReference>
<name>A0AAE3E1B9_9FIRM</name>
<feature type="binding site" evidence="2">
    <location>
        <position position="431"/>
    </location>
    <ligand>
        <name>Mn(2+)</name>
        <dbReference type="ChEBI" id="CHEBI:29035"/>
        <label>2</label>
    </ligand>
</feature>
<protein>
    <recommendedName>
        <fullName evidence="1">Cyclic-di-AMP phosphodiesterase</fullName>
        <ecNumber evidence="1">3.1.4.-</ecNumber>
    </recommendedName>
</protein>
<keyword evidence="1 3" id="KW-0472">Membrane</keyword>
<dbReference type="InterPro" id="IPR014528">
    <property type="entry name" value="GdpP/PdeA"/>
</dbReference>
<evidence type="ECO:0000256" key="3">
    <source>
        <dbReference type="SAM" id="Phobius"/>
    </source>
</evidence>
<dbReference type="GO" id="GO:0016787">
    <property type="term" value="F:hydrolase activity"/>
    <property type="evidence" value="ECO:0007669"/>
    <property type="project" value="UniProtKB-UniRule"/>
</dbReference>
<accession>A0AAE3E1B9</accession>
<dbReference type="FunFam" id="3.90.1640.10:FF:000002">
    <property type="entry name" value="Cyclic-di-AMP phosphodiesterase"/>
    <property type="match status" value="1"/>
</dbReference>
<organism evidence="5 6">
    <name type="scientific">Anthropogastromicrobium aceti</name>
    <dbReference type="NCBI Taxonomy" id="2981768"/>
    <lineage>
        <taxon>Bacteria</taxon>
        <taxon>Bacillati</taxon>
        <taxon>Bacillota</taxon>
        <taxon>Clostridia</taxon>
        <taxon>Lachnospirales</taxon>
        <taxon>Lachnospiraceae</taxon>
        <taxon>Anthropogastromicrobium</taxon>
    </lineage>
</organism>
<dbReference type="PIRSF" id="PIRSF026583">
    <property type="entry name" value="YybT"/>
    <property type="match status" value="1"/>
</dbReference>
<feature type="binding site" evidence="2">
    <location>
        <position position="455"/>
    </location>
    <ligand>
        <name>Mn(2+)</name>
        <dbReference type="ChEBI" id="CHEBI:29035"/>
        <label>2</label>
    </ligand>
</feature>
<evidence type="ECO:0000313" key="5">
    <source>
        <dbReference type="EMBL" id="MCC2220229.1"/>
    </source>
</evidence>
<feature type="binding site" evidence="2">
    <location>
        <position position="510"/>
    </location>
    <ligand>
        <name>Mn(2+)</name>
        <dbReference type="ChEBI" id="CHEBI:29035"/>
        <label>2</label>
    </ligand>
</feature>
<comment type="subcellular location">
    <subcellularLocation>
        <location evidence="1">Cell membrane</location>
    </subcellularLocation>
</comment>
<feature type="binding site" evidence="2">
    <location>
        <position position="431"/>
    </location>
    <ligand>
        <name>Mn(2+)</name>
        <dbReference type="ChEBI" id="CHEBI:29035"/>
        <label>1</label>
    </ligand>
</feature>
<evidence type="ECO:0000256" key="1">
    <source>
        <dbReference type="PIRNR" id="PIRNR026583"/>
    </source>
</evidence>
<feature type="transmembrane region" description="Helical" evidence="3">
    <location>
        <begin position="27"/>
        <end position="47"/>
    </location>
</feature>
<evidence type="ECO:0000256" key="2">
    <source>
        <dbReference type="PIRSR" id="PIRSR026583-50"/>
    </source>
</evidence>
<dbReference type="InterPro" id="IPR003156">
    <property type="entry name" value="DHHA1_dom"/>
</dbReference>
<comment type="catalytic activity">
    <reaction evidence="1">
        <text>3',3'-c-di-AMP + H2O = 5'-O-phosphonoadenylyl-(3'-&gt;5')-adenosine + H(+)</text>
        <dbReference type="Rhea" id="RHEA:54420"/>
        <dbReference type="ChEBI" id="CHEBI:15377"/>
        <dbReference type="ChEBI" id="CHEBI:15378"/>
        <dbReference type="ChEBI" id="CHEBI:71500"/>
        <dbReference type="ChEBI" id="CHEBI:138171"/>
    </reaction>
</comment>
<dbReference type="EMBL" id="JAJEQN010000002">
    <property type="protein sequence ID" value="MCC2220229.1"/>
    <property type="molecule type" value="Genomic_DNA"/>
</dbReference>
<keyword evidence="1" id="KW-1003">Cell membrane</keyword>
<keyword evidence="3" id="KW-0812">Transmembrane</keyword>
<dbReference type="PROSITE" id="PS50887">
    <property type="entry name" value="GGDEF"/>
    <property type="match status" value="1"/>
</dbReference>
<dbReference type="PANTHER" id="PTHR47618:SF2">
    <property type="entry name" value="CYCLIC-DI-AMP PHOSPHODIESTERASE GDPP"/>
    <property type="match status" value="1"/>
</dbReference>
<gene>
    <name evidence="5" type="ORF">LKD48_01030</name>
</gene>
<dbReference type="InterPro" id="IPR038763">
    <property type="entry name" value="DHH_sf"/>
</dbReference>
<comment type="caution">
    <text evidence="5">The sequence shown here is derived from an EMBL/GenBank/DDBJ whole genome shotgun (WGS) entry which is preliminary data.</text>
</comment>
<feature type="binding site" evidence="2">
    <location>
        <position position="363"/>
    </location>
    <ligand>
        <name>Mn(2+)</name>
        <dbReference type="ChEBI" id="CHEBI:29035"/>
        <label>2</label>
    </ligand>
</feature>
<comment type="similarity">
    <text evidence="1">Belongs to the GdpP/PdeA phosphodiesterase family.</text>
</comment>
<dbReference type="GO" id="GO:0046872">
    <property type="term" value="F:metal ion binding"/>
    <property type="evidence" value="ECO:0007669"/>
    <property type="project" value="UniProtKB-KW"/>
</dbReference>
<feature type="binding site" evidence="2">
    <location>
        <position position="361"/>
    </location>
    <ligand>
        <name>Mn(2+)</name>
        <dbReference type="ChEBI" id="CHEBI:29035"/>
        <label>1</label>
    </ligand>
</feature>
<dbReference type="AlphaFoldDB" id="A0AAE3E1B9"/>
<dbReference type="Gene3D" id="3.10.310.30">
    <property type="match status" value="1"/>
</dbReference>
<dbReference type="GO" id="GO:0003676">
    <property type="term" value="F:nucleic acid binding"/>
    <property type="evidence" value="ECO:0007669"/>
    <property type="project" value="UniProtKB-UniRule"/>
</dbReference>
<dbReference type="Gene3D" id="3.30.450.20">
    <property type="entry name" value="PAS domain"/>
    <property type="match status" value="1"/>
</dbReference>
<feature type="binding site" evidence="2">
    <location>
        <position position="357"/>
    </location>
    <ligand>
        <name>Mn(2+)</name>
        <dbReference type="ChEBI" id="CHEBI:29035"/>
        <label>1</label>
    </ligand>
</feature>
<dbReference type="SUPFAM" id="SSF64182">
    <property type="entry name" value="DHH phosphoesterases"/>
    <property type="match status" value="1"/>
</dbReference>
<dbReference type="Proteomes" id="UP001198200">
    <property type="component" value="Unassembled WGS sequence"/>
</dbReference>
<keyword evidence="1" id="KW-0378">Hydrolase</keyword>
<dbReference type="PANTHER" id="PTHR47618">
    <property type="entry name" value="BIFUNCTIONAL OLIGORIBONUCLEASE AND PAP PHOSPHATASE NRNA"/>
    <property type="match status" value="1"/>
</dbReference>
<dbReference type="Pfam" id="PF24898">
    <property type="entry name" value="GGDEF_GdpP"/>
    <property type="match status" value="1"/>
</dbReference>
<dbReference type="Pfam" id="PF01368">
    <property type="entry name" value="DHH"/>
    <property type="match status" value="1"/>
</dbReference>
<dbReference type="InterPro" id="IPR001667">
    <property type="entry name" value="DDH_dom"/>
</dbReference>
<evidence type="ECO:0000313" key="6">
    <source>
        <dbReference type="Proteomes" id="UP001198200"/>
    </source>
</evidence>
<dbReference type="Pfam" id="PF02272">
    <property type="entry name" value="DHHA1"/>
    <property type="match status" value="1"/>
</dbReference>
<keyword evidence="2" id="KW-0479">Metal-binding</keyword>
<comment type="function">
    <text evidence="1">Has phosphodiesterase (PDE) activity against cyclic-di-AMP (c-di-AMP).</text>
</comment>
<dbReference type="InterPro" id="IPR051319">
    <property type="entry name" value="Oligoribo/pAp-PDE_c-di-AMP_PDE"/>
</dbReference>
<keyword evidence="3" id="KW-1133">Transmembrane helix</keyword>
<dbReference type="EC" id="3.1.4.-" evidence="1"/>
<keyword evidence="6" id="KW-1185">Reference proteome</keyword>